<proteinExistence type="predicted"/>
<dbReference type="RefSeq" id="XP_026623855.1">
    <property type="nucleotide sequence ID" value="XM_026767134.1"/>
</dbReference>
<evidence type="ECO:0000313" key="3">
    <source>
        <dbReference type="EMBL" id="RDH30833.1"/>
    </source>
</evidence>
<dbReference type="InterPro" id="IPR011009">
    <property type="entry name" value="Kinase-like_dom_sf"/>
</dbReference>
<dbReference type="Proteomes" id="UP000253729">
    <property type="component" value="Unassembled WGS sequence"/>
</dbReference>
<dbReference type="GeneID" id="38135490"/>
<reference evidence="3 4" key="1">
    <citation type="submission" date="2018-07" db="EMBL/GenBank/DDBJ databases">
        <title>The genomes of Aspergillus section Nigri reveals drivers in fungal speciation.</title>
        <authorList>
            <consortium name="DOE Joint Genome Institute"/>
            <person name="Vesth T.C."/>
            <person name="Nybo J."/>
            <person name="Theobald S."/>
            <person name="Brandl J."/>
            <person name="Frisvad J.C."/>
            <person name="Nielsen K.F."/>
            <person name="Lyhne E.K."/>
            <person name="Kogle M.E."/>
            <person name="Kuo A."/>
            <person name="Riley R."/>
            <person name="Clum A."/>
            <person name="Nolan M."/>
            <person name="Lipzen A."/>
            <person name="Salamov A."/>
            <person name="Henrissat B."/>
            <person name="Wiebenga A."/>
            <person name="De vries R.P."/>
            <person name="Grigoriev I.V."/>
            <person name="Mortensen U.H."/>
            <person name="Andersen M.R."/>
            <person name="Baker S.E."/>
        </authorList>
    </citation>
    <scope>NUCLEOTIDE SEQUENCE [LARGE SCALE GENOMIC DNA]</scope>
    <source>
        <strain evidence="3 4">CBS 139.54b</strain>
    </source>
</reference>
<dbReference type="Gene3D" id="1.10.510.10">
    <property type="entry name" value="Transferase(Phosphotransferase) domain 1"/>
    <property type="match status" value="1"/>
</dbReference>
<evidence type="ECO:0000313" key="4">
    <source>
        <dbReference type="Proteomes" id="UP000253729"/>
    </source>
</evidence>
<dbReference type="SUPFAM" id="SSF56112">
    <property type="entry name" value="Protein kinase-like (PK-like)"/>
    <property type="match status" value="1"/>
</dbReference>
<evidence type="ECO:0000256" key="1">
    <source>
        <dbReference type="SAM" id="MobiDB-lite"/>
    </source>
</evidence>
<protein>
    <recommendedName>
        <fullName evidence="5">Protein kinase domain-containing protein</fullName>
    </recommendedName>
</protein>
<sequence length="387" mass="42642">MHGSRSDPQAPAATLFQTILKLRSRSHALSFIIAVSAHWVWTFIISIMQPVKNNRATQYLADEVPLLEQPPDTEAAVPSPPELKYKPKETGSSSARPGKRPATPSLADSSRKIIRGPSRALALPVTSGSGSGAASDLVIRAEPPGDTFKKYYECDLAGTVSVCVRRSGRRVVLAIRQYPCSDTDRILEILRSTRHQNVVSVSECFRTPDALYTLSKFHPLTLDHIVACKAFPDQQQLAAIMSQFVDGLSYLVAQNLQHSSMDCSSILMSLEGEIQIARIDCFAVRPAGRVRADDLVPVARVMMQLMQKYVKDDGAVGIDNLDRWRNCSAALEFLSATTSAGSFEELKSQRLLTEIRWSPGDLIGLAWFALISARTFYSYAPQPDEDE</sequence>
<keyword evidence="2" id="KW-1133">Transmembrane helix</keyword>
<dbReference type="STRING" id="1341132.A0A3F3PV82"/>
<gene>
    <name evidence="3" type="ORF">BDQ94DRAFT_148069</name>
</gene>
<keyword evidence="2" id="KW-0812">Transmembrane</keyword>
<organism evidence="3 4">
    <name type="scientific">Aspergillus welwitschiae</name>
    <dbReference type="NCBI Taxonomy" id="1341132"/>
    <lineage>
        <taxon>Eukaryota</taxon>
        <taxon>Fungi</taxon>
        <taxon>Dikarya</taxon>
        <taxon>Ascomycota</taxon>
        <taxon>Pezizomycotina</taxon>
        <taxon>Eurotiomycetes</taxon>
        <taxon>Eurotiomycetidae</taxon>
        <taxon>Eurotiales</taxon>
        <taxon>Aspergillaceae</taxon>
        <taxon>Aspergillus</taxon>
        <taxon>Aspergillus subgen. Circumdati</taxon>
    </lineage>
</organism>
<keyword evidence="4" id="KW-1185">Reference proteome</keyword>
<evidence type="ECO:0008006" key="5">
    <source>
        <dbReference type="Google" id="ProtNLM"/>
    </source>
</evidence>
<accession>A0A3F3PV82</accession>
<keyword evidence="2" id="KW-0472">Membrane</keyword>
<dbReference type="AlphaFoldDB" id="A0A3F3PV82"/>
<name>A0A3F3PV82_9EURO</name>
<evidence type="ECO:0000256" key="2">
    <source>
        <dbReference type="SAM" id="Phobius"/>
    </source>
</evidence>
<dbReference type="EMBL" id="KZ852058">
    <property type="protein sequence ID" value="RDH30833.1"/>
    <property type="molecule type" value="Genomic_DNA"/>
</dbReference>
<feature type="region of interest" description="Disordered" evidence="1">
    <location>
        <begin position="70"/>
        <end position="109"/>
    </location>
</feature>
<feature type="transmembrane region" description="Helical" evidence="2">
    <location>
        <begin position="28"/>
        <end position="48"/>
    </location>
</feature>